<accession>A0A151JG63</accession>
<dbReference type="EMBL" id="LOBP01000181">
    <property type="protein sequence ID" value="KYN82443.1"/>
    <property type="molecule type" value="Genomic_DNA"/>
</dbReference>
<gene>
    <name evidence="3" type="ORF">ATY35_19615</name>
    <name evidence="2" type="ORF">AUQ44_01540</name>
</gene>
<dbReference type="AlphaFoldDB" id="A0A151JG63"/>
<evidence type="ECO:0000313" key="5">
    <source>
        <dbReference type="Proteomes" id="UP000075609"/>
    </source>
</evidence>
<dbReference type="Proteomes" id="UP000075349">
    <property type="component" value="Unassembled WGS sequence"/>
</dbReference>
<evidence type="ECO:0000313" key="3">
    <source>
        <dbReference type="EMBL" id="KYN82443.1"/>
    </source>
</evidence>
<keyword evidence="5" id="KW-1185">Reference proteome</keyword>
<name>A0A151JG63_9VIBR</name>
<sequence length="134" mass="15108">MYLSELNIGEKKNFLELAKYAMGLDGEHKAEEQMIFQSFVQECGLTDHALTKQDNIESVIKVVAKSKGKSKRIILVELFGILLADGEVCTEEEAFMDKLSDALSIDSYEVKKMQRWVSAMSDMVAEGYAMIDKE</sequence>
<reference evidence="4 5" key="1">
    <citation type="submission" date="2015-12" db="EMBL/GenBank/DDBJ databases">
        <authorList>
            <person name="Tarr C.L."/>
            <person name="Gladney L.M."/>
        </authorList>
    </citation>
    <scope>NUCLEOTIDE SEQUENCE [LARGE SCALE GENOMIC DNA]</scope>
    <source>
        <strain evidence="3 5">1048-83</strain>
        <strain evidence="4">2756-81</strain>
    </source>
</reference>
<proteinExistence type="predicted"/>
<evidence type="ECO:0000313" key="4">
    <source>
        <dbReference type="Proteomes" id="UP000075349"/>
    </source>
</evidence>
<evidence type="ECO:0000259" key="1">
    <source>
        <dbReference type="Pfam" id="PF05099"/>
    </source>
</evidence>
<dbReference type="Pfam" id="PF05099">
    <property type="entry name" value="TerB"/>
    <property type="match status" value="1"/>
</dbReference>
<reference evidence="2" key="2">
    <citation type="submission" date="2015-12" db="EMBL/GenBank/DDBJ databases">
        <authorList>
            <person name="Shamseldin A."/>
            <person name="Moawad H."/>
            <person name="Abd El-Rahim W.M."/>
            <person name="Sadowsky M.J."/>
        </authorList>
    </citation>
    <scope>NUCLEOTIDE SEQUENCE [LARGE SCALE GENOMIC DNA]</scope>
    <source>
        <strain evidence="2">2756-81</strain>
    </source>
</reference>
<protein>
    <recommendedName>
        <fullName evidence="1">Co-chaperone DjlA N-terminal domain-containing protein</fullName>
    </recommendedName>
</protein>
<dbReference type="RefSeq" id="WP_061900723.1">
    <property type="nucleotide sequence ID" value="NZ_CAXYEW010000050.1"/>
</dbReference>
<dbReference type="EMBL" id="LOMK01000001">
    <property type="protein sequence ID" value="KYN24617.1"/>
    <property type="molecule type" value="Genomic_DNA"/>
</dbReference>
<feature type="domain" description="Co-chaperone DjlA N-terminal" evidence="1">
    <location>
        <begin position="10"/>
        <end position="113"/>
    </location>
</feature>
<organism evidence="2 4">
    <name type="scientific">Vibrio cidicii</name>
    <dbReference type="NCBI Taxonomy" id="1763883"/>
    <lineage>
        <taxon>Bacteria</taxon>
        <taxon>Pseudomonadati</taxon>
        <taxon>Pseudomonadota</taxon>
        <taxon>Gammaproteobacteria</taxon>
        <taxon>Vibrionales</taxon>
        <taxon>Vibrionaceae</taxon>
        <taxon>Vibrio</taxon>
    </lineage>
</organism>
<dbReference type="SUPFAM" id="SSF158682">
    <property type="entry name" value="TerB-like"/>
    <property type="match status" value="1"/>
</dbReference>
<comment type="caution">
    <text evidence="2">The sequence shown here is derived from an EMBL/GenBank/DDBJ whole genome shotgun (WGS) entry which is preliminary data.</text>
</comment>
<evidence type="ECO:0000313" key="2">
    <source>
        <dbReference type="EMBL" id="KYN24617.1"/>
    </source>
</evidence>
<dbReference type="Gene3D" id="1.10.3680.10">
    <property type="entry name" value="TerB-like"/>
    <property type="match status" value="1"/>
</dbReference>
<dbReference type="Proteomes" id="UP000075609">
    <property type="component" value="Unassembled WGS sequence"/>
</dbReference>
<dbReference type="InterPro" id="IPR029024">
    <property type="entry name" value="TerB-like"/>
</dbReference>
<dbReference type="InterPro" id="IPR007791">
    <property type="entry name" value="DjlA_N"/>
</dbReference>